<dbReference type="Gene3D" id="3.40.50.1010">
    <property type="entry name" value="5'-nuclease"/>
    <property type="match status" value="1"/>
</dbReference>
<accession>S3CA00</accession>
<dbReference type="STRING" id="1262450.S3CA00"/>
<dbReference type="GO" id="GO:0004540">
    <property type="term" value="F:RNA nuclease activity"/>
    <property type="evidence" value="ECO:0007669"/>
    <property type="project" value="InterPro"/>
</dbReference>
<feature type="domain" description="NYN" evidence="1">
    <location>
        <begin position="44"/>
        <end position="165"/>
    </location>
</feature>
<dbReference type="VEuPathDB" id="FungiDB:F503_08677"/>
<sequence>MMDSEQTCMFFIDDSNIWIEAQKFRVRGNTHMPAIIDSDRDPRLRINIGKLLHELGQGRERVWSFLYGSRPPPNDSVWEAFKRKKFQVKIFDRSFGGKEKEVDNAMSADIAEMATELRVESKYSDKARQKMEQTVFVVVSGDRDMLPAVRKVLTNGIAVEVWAWRSNISNGYLQLSSTEARIEVRLLDDIFTKIFFTNFRSTRKAPPDCTKSIVLVFAEAVQDYDAICDLVNTQGRIFYMRKTPVETELIIEFKNDLDLGKAIGNLQNLLGSVATVIDWPQYTTRHNNTVTPIFDTGNMFMPIAEDGNLAETELPGPLIVPFHSSLPTGEMDALQERDVTNIGRSVDGDSHSVPLAVDQPDASQAGDADGWVKVVRHDQAYKHFRKNNQERHCTYGIRCAKRGQCSSKHTNQERTMFQDPDNARVDFAKWKTQPCNYGDSSCYKTRERCPYFHTNEEAWCMRCHCEGHSMLDCYFVQEQEKESLRKIRAMTEKDAMPGRAMGRRNK</sequence>
<keyword evidence="3" id="KW-1185">Reference proteome</keyword>
<evidence type="ECO:0000259" key="1">
    <source>
        <dbReference type="Pfam" id="PF01936"/>
    </source>
</evidence>
<gene>
    <name evidence="2" type="ORF">F503_08677</name>
</gene>
<protein>
    <recommendedName>
        <fullName evidence="1">NYN domain-containing protein</fullName>
    </recommendedName>
</protein>
<evidence type="ECO:0000313" key="2">
    <source>
        <dbReference type="EMBL" id="EPE03063.1"/>
    </source>
</evidence>
<evidence type="ECO:0000313" key="3">
    <source>
        <dbReference type="Proteomes" id="UP000016923"/>
    </source>
</evidence>
<dbReference type="OMA" id="FRENYTI"/>
<dbReference type="EMBL" id="KE148171">
    <property type="protein sequence ID" value="EPE03063.1"/>
    <property type="molecule type" value="Genomic_DNA"/>
</dbReference>
<organism evidence="2 3">
    <name type="scientific">Ophiostoma piceae (strain UAMH 11346)</name>
    <name type="common">Sap stain fungus</name>
    <dbReference type="NCBI Taxonomy" id="1262450"/>
    <lineage>
        <taxon>Eukaryota</taxon>
        <taxon>Fungi</taxon>
        <taxon>Dikarya</taxon>
        <taxon>Ascomycota</taxon>
        <taxon>Pezizomycotina</taxon>
        <taxon>Sordariomycetes</taxon>
        <taxon>Sordariomycetidae</taxon>
        <taxon>Ophiostomatales</taxon>
        <taxon>Ophiostomataceae</taxon>
        <taxon>Ophiostoma</taxon>
    </lineage>
</organism>
<proteinExistence type="predicted"/>
<dbReference type="InterPro" id="IPR021139">
    <property type="entry name" value="NYN"/>
</dbReference>
<name>S3CA00_OPHP1</name>
<dbReference type="HOGENOM" id="CLU_033464_0_0_1"/>
<reference evidence="2 3" key="1">
    <citation type="journal article" date="2013" name="BMC Genomics">
        <title>The genome and transcriptome of the pine saprophyte Ophiostoma piceae, and a comparison with the bark beetle-associated pine pathogen Grosmannia clavigera.</title>
        <authorList>
            <person name="Haridas S."/>
            <person name="Wang Y."/>
            <person name="Lim L."/>
            <person name="Massoumi Alamouti S."/>
            <person name="Jackman S."/>
            <person name="Docking R."/>
            <person name="Robertson G."/>
            <person name="Birol I."/>
            <person name="Bohlmann J."/>
            <person name="Breuil C."/>
        </authorList>
    </citation>
    <scope>NUCLEOTIDE SEQUENCE [LARGE SCALE GENOMIC DNA]</scope>
    <source>
        <strain evidence="2 3">UAMH 11346</strain>
    </source>
</reference>
<dbReference type="Pfam" id="PF01936">
    <property type="entry name" value="NYN"/>
    <property type="match status" value="1"/>
</dbReference>
<dbReference type="AlphaFoldDB" id="S3CA00"/>
<dbReference type="OrthoDB" id="2311180at2759"/>
<dbReference type="eggNOG" id="ENOG502S9YF">
    <property type="taxonomic scope" value="Eukaryota"/>
</dbReference>
<dbReference type="Proteomes" id="UP000016923">
    <property type="component" value="Unassembled WGS sequence"/>
</dbReference>